<keyword evidence="3" id="KW-1185">Reference proteome</keyword>
<dbReference type="Proteomes" id="UP000729402">
    <property type="component" value="Unassembled WGS sequence"/>
</dbReference>
<evidence type="ECO:0000313" key="2">
    <source>
        <dbReference type="EMBL" id="KAG8040752.1"/>
    </source>
</evidence>
<organism evidence="2 3">
    <name type="scientific">Zizania palustris</name>
    <name type="common">Northern wild rice</name>
    <dbReference type="NCBI Taxonomy" id="103762"/>
    <lineage>
        <taxon>Eukaryota</taxon>
        <taxon>Viridiplantae</taxon>
        <taxon>Streptophyta</taxon>
        <taxon>Embryophyta</taxon>
        <taxon>Tracheophyta</taxon>
        <taxon>Spermatophyta</taxon>
        <taxon>Magnoliopsida</taxon>
        <taxon>Liliopsida</taxon>
        <taxon>Poales</taxon>
        <taxon>Poaceae</taxon>
        <taxon>BOP clade</taxon>
        <taxon>Oryzoideae</taxon>
        <taxon>Oryzeae</taxon>
        <taxon>Zizaniinae</taxon>
        <taxon>Zizania</taxon>
    </lineage>
</organism>
<comment type="caution">
    <text evidence="2">The sequence shown here is derived from an EMBL/GenBank/DDBJ whole genome shotgun (WGS) entry which is preliminary data.</text>
</comment>
<reference evidence="2" key="1">
    <citation type="journal article" date="2021" name="bioRxiv">
        <title>Whole Genome Assembly and Annotation of Northern Wild Rice, Zizania palustris L., Supports a Whole Genome Duplication in the Zizania Genus.</title>
        <authorList>
            <person name="Haas M."/>
            <person name="Kono T."/>
            <person name="Macchietto M."/>
            <person name="Millas R."/>
            <person name="McGilp L."/>
            <person name="Shao M."/>
            <person name="Duquette J."/>
            <person name="Hirsch C.N."/>
            <person name="Kimball J."/>
        </authorList>
    </citation>
    <scope>NUCLEOTIDE SEQUENCE</scope>
    <source>
        <tissue evidence="2">Fresh leaf tissue</tissue>
    </source>
</reference>
<feature type="compositionally biased region" description="Basic and acidic residues" evidence="1">
    <location>
        <begin position="143"/>
        <end position="160"/>
    </location>
</feature>
<feature type="region of interest" description="Disordered" evidence="1">
    <location>
        <begin position="93"/>
        <end position="160"/>
    </location>
</feature>
<name>A0A8J5R2K1_ZIZPA</name>
<accession>A0A8J5R2K1</accession>
<evidence type="ECO:0000256" key="1">
    <source>
        <dbReference type="SAM" id="MobiDB-lite"/>
    </source>
</evidence>
<gene>
    <name evidence="2" type="ORF">GUJ93_ZPchr0337g7088</name>
</gene>
<reference evidence="2" key="2">
    <citation type="submission" date="2021-02" db="EMBL/GenBank/DDBJ databases">
        <authorList>
            <person name="Kimball J.A."/>
            <person name="Haas M.W."/>
            <person name="Macchietto M."/>
            <person name="Kono T."/>
            <person name="Duquette J."/>
            <person name="Shao M."/>
        </authorList>
    </citation>
    <scope>NUCLEOTIDE SEQUENCE</scope>
    <source>
        <tissue evidence="2">Fresh leaf tissue</tissue>
    </source>
</reference>
<dbReference type="EMBL" id="JAAALK010001735">
    <property type="protein sequence ID" value="KAG8040752.1"/>
    <property type="molecule type" value="Genomic_DNA"/>
</dbReference>
<sequence length="186" mass="19527">MLAGGGKLLEAEWAETEELLSDLPAVMSGTMLLIPGARGGGSRAGALGGAVREVTPSLKPWATVAPTRAGRGSKGGRFDLPRSGFACFVRESGGSGVASSRSGDEGRQLLPSSETSISSKREMEASLAKSRRERKGVRGLRRATLDGADKGAGDGGGRDARWDAHQVANLHFHKQSSEMINDLRRL</sequence>
<proteinExistence type="predicted"/>
<feature type="compositionally biased region" description="Basic residues" evidence="1">
    <location>
        <begin position="129"/>
        <end position="141"/>
    </location>
</feature>
<dbReference type="AlphaFoldDB" id="A0A8J5R2K1"/>
<evidence type="ECO:0000313" key="3">
    <source>
        <dbReference type="Proteomes" id="UP000729402"/>
    </source>
</evidence>
<protein>
    <submittedName>
        <fullName evidence="2">Uncharacterized protein</fullName>
    </submittedName>
</protein>